<evidence type="ECO:0000256" key="6">
    <source>
        <dbReference type="SAM" id="SignalP"/>
    </source>
</evidence>
<evidence type="ECO:0000313" key="8">
    <source>
        <dbReference type="EMBL" id="KAJ8754820.1"/>
    </source>
</evidence>
<dbReference type="EMBL" id="JAIWQS010000009">
    <property type="protein sequence ID" value="KAJ8754820.1"/>
    <property type="molecule type" value="Genomic_DNA"/>
</dbReference>
<evidence type="ECO:0000256" key="1">
    <source>
        <dbReference type="ARBA" id="ARBA00022723"/>
    </source>
</evidence>
<sequence>MERGSAMLAIALLCVLLFRFQICHAATYNVGGSSNWSFNVAGWPAGQSFKAGDVLVFNYSANSHNVVVVNKAGYDSCNTPPGSKIYTSGKDQITLAKGQNYFICNFPGHCEANMKIAINAA</sequence>
<feature type="chain" id="PRO_5043731631" description="Basic blue protein" evidence="6">
    <location>
        <begin position="26"/>
        <end position="121"/>
    </location>
</feature>
<dbReference type="FunFam" id="2.60.40.420:FF:000013">
    <property type="entry name" value="basic blue protein-like"/>
    <property type="match status" value="1"/>
</dbReference>
<proteinExistence type="predicted"/>
<reference evidence="8 9" key="1">
    <citation type="submission" date="2021-09" db="EMBL/GenBank/DDBJ databases">
        <title>Genomic insights and catalytic innovation underlie evolution of tropane alkaloids biosynthesis.</title>
        <authorList>
            <person name="Wang Y.-J."/>
            <person name="Tian T."/>
            <person name="Huang J.-P."/>
            <person name="Huang S.-X."/>
        </authorList>
    </citation>
    <scope>NUCLEOTIDE SEQUENCE [LARGE SCALE GENOMIC DNA]</scope>
    <source>
        <strain evidence="8">KIB-2018</strain>
        <tissue evidence="8">Leaf</tissue>
    </source>
</reference>
<organism evidence="8 9">
    <name type="scientific">Erythroxylum novogranatense</name>
    <dbReference type="NCBI Taxonomy" id="1862640"/>
    <lineage>
        <taxon>Eukaryota</taxon>
        <taxon>Viridiplantae</taxon>
        <taxon>Streptophyta</taxon>
        <taxon>Embryophyta</taxon>
        <taxon>Tracheophyta</taxon>
        <taxon>Spermatophyta</taxon>
        <taxon>Magnoliopsida</taxon>
        <taxon>eudicotyledons</taxon>
        <taxon>Gunneridae</taxon>
        <taxon>Pentapetalae</taxon>
        <taxon>rosids</taxon>
        <taxon>fabids</taxon>
        <taxon>Malpighiales</taxon>
        <taxon>Erythroxylaceae</taxon>
        <taxon>Erythroxylum</taxon>
    </lineage>
</organism>
<dbReference type="InterPro" id="IPR003245">
    <property type="entry name" value="Phytocyanin_dom"/>
</dbReference>
<keyword evidence="6" id="KW-0732">Signal</keyword>
<accession>A0AAV8SS22</accession>
<dbReference type="PANTHER" id="PTHR33021">
    <property type="entry name" value="BLUE COPPER PROTEIN"/>
    <property type="match status" value="1"/>
</dbReference>
<dbReference type="InterPro" id="IPR008972">
    <property type="entry name" value="Cupredoxin"/>
</dbReference>
<keyword evidence="3" id="KW-1015">Disulfide bond</keyword>
<name>A0AAV8SS22_9ROSI</name>
<dbReference type="PANTHER" id="PTHR33021:SF193">
    <property type="entry name" value="OS06G0218600 PROTEIN"/>
    <property type="match status" value="1"/>
</dbReference>
<dbReference type="GO" id="GO:0009055">
    <property type="term" value="F:electron transfer activity"/>
    <property type="evidence" value="ECO:0007669"/>
    <property type="project" value="InterPro"/>
</dbReference>
<dbReference type="InterPro" id="IPR028871">
    <property type="entry name" value="BlueCu_1_BS"/>
</dbReference>
<comment type="caution">
    <text evidence="8">The sequence shown here is derived from an EMBL/GenBank/DDBJ whole genome shotgun (WGS) entry which is preliminary data.</text>
</comment>
<keyword evidence="1" id="KW-0479">Metal-binding</keyword>
<keyword evidence="9" id="KW-1185">Reference proteome</keyword>
<evidence type="ECO:0000259" key="7">
    <source>
        <dbReference type="PROSITE" id="PS51485"/>
    </source>
</evidence>
<evidence type="ECO:0000256" key="5">
    <source>
        <dbReference type="ARBA" id="ARBA00082491"/>
    </source>
</evidence>
<dbReference type="GO" id="GO:0046872">
    <property type="term" value="F:metal ion binding"/>
    <property type="evidence" value="ECO:0007669"/>
    <property type="project" value="UniProtKB-KW"/>
</dbReference>
<dbReference type="AlphaFoldDB" id="A0AAV8SS22"/>
<gene>
    <name evidence="8" type="ORF">K2173_015332</name>
</gene>
<dbReference type="Proteomes" id="UP001159364">
    <property type="component" value="Linkage Group LG09"/>
</dbReference>
<dbReference type="Pfam" id="PF02298">
    <property type="entry name" value="Cu_bind_like"/>
    <property type="match status" value="1"/>
</dbReference>
<dbReference type="GO" id="GO:0005886">
    <property type="term" value="C:plasma membrane"/>
    <property type="evidence" value="ECO:0007669"/>
    <property type="project" value="TreeGrafter"/>
</dbReference>
<protein>
    <recommendedName>
        <fullName evidence="4">Basic blue protein</fullName>
    </recommendedName>
    <alternativeName>
        <fullName evidence="5">Plantacyanin</fullName>
    </alternativeName>
</protein>
<evidence type="ECO:0000256" key="3">
    <source>
        <dbReference type="ARBA" id="ARBA00023157"/>
    </source>
</evidence>
<dbReference type="InterPro" id="IPR041844">
    <property type="entry name" value="Plantacyanin"/>
</dbReference>
<evidence type="ECO:0000313" key="9">
    <source>
        <dbReference type="Proteomes" id="UP001159364"/>
    </source>
</evidence>
<dbReference type="PROSITE" id="PS00196">
    <property type="entry name" value="COPPER_BLUE"/>
    <property type="match status" value="1"/>
</dbReference>
<dbReference type="CDD" id="cd11013">
    <property type="entry name" value="Plantacyanin"/>
    <property type="match status" value="1"/>
</dbReference>
<evidence type="ECO:0000256" key="4">
    <source>
        <dbReference type="ARBA" id="ARBA00071970"/>
    </source>
</evidence>
<dbReference type="SUPFAM" id="SSF49503">
    <property type="entry name" value="Cupredoxins"/>
    <property type="match status" value="1"/>
</dbReference>
<dbReference type="PROSITE" id="PS51485">
    <property type="entry name" value="PHYTOCYANIN"/>
    <property type="match status" value="1"/>
</dbReference>
<evidence type="ECO:0000256" key="2">
    <source>
        <dbReference type="ARBA" id="ARBA00023008"/>
    </source>
</evidence>
<keyword evidence="2" id="KW-0186">Copper</keyword>
<dbReference type="InterPro" id="IPR039391">
    <property type="entry name" value="Phytocyanin-like"/>
</dbReference>
<feature type="signal peptide" evidence="6">
    <location>
        <begin position="1"/>
        <end position="25"/>
    </location>
</feature>
<feature type="domain" description="Phytocyanin" evidence="7">
    <location>
        <begin position="26"/>
        <end position="121"/>
    </location>
</feature>
<dbReference type="Gene3D" id="2.60.40.420">
    <property type="entry name" value="Cupredoxins - blue copper proteins"/>
    <property type="match status" value="1"/>
</dbReference>